<dbReference type="PATRIC" id="fig|69370.6.peg.2478"/>
<protein>
    <submittedName>
        <fullName evidence="5">Ribose operon repressor</fullName>
    </submittedName>
</protein>
<evidence type="ECO:0000313" key="6">
    <source>
        <dbReference type="Proteomes" id="UP000034098"/>
    </source>
</evidence>
<dbReference type="SUPFAM" id="SSF47413">
    <property type="entry name" value="lambda repressor-like DNA-binding domains"/>
    <property type="match status" value="1"/>
</dbReference>
<keyword evidence="1" id="KW-0805">Transcription regulation</keyword>
<evidence type="ECO:0000256" key="3">
    <source>
        <dbReference type="ARBA" id="ARBA00023163"/>
    </source>
</evidence>
<dbReference type="PANTHER" id="PTHR30146:SF109">
    <property type="entry name" value="HTH-TYPE TRANSCRIPTIONAL REGULATOR GALS"/>
    <property type="match status" value="1"/>
</dbReference>
<dbReference type="PROSITE" id="PS00356">
    <property type="entry name" value="HTH_LACI_1"/>
    <property type="match status" value="1"/>
</dbReference>
<organism evidence="5 6">
    <name type="scientific">Microbacterium trichothecenolyticum</name>
    <name type="common">Aureobacterium trichothecenolyticum</name>
    <dbReference type="NCBI Taxonomy" id="69370"/>
    <lineage>
        <taxon>Bacteria</taxon>
        <taxon>Bacillati</taxon>
        <taxon>Actinomycetota</taxon>
        <taxon>Actinomycetes</taxon>
        <taxon>Micrococcales</taxon>
        <taxon>Microbacteriaceae</taxon>
        <taxon>Microbacterium</taxon>
    </lineage>
</organism>
<evidence type="ECO:0000256" key="2">
    <source>
        <dbReference type="ARBA" id="ARBA00023125"/>
    </source>
</evidence>
<dbReference type="CDD" id="cd06267">
    <property type="entry name" value="PBP1_LacI_sugar_binding-like"/>
    <property type="match status" value="1"/>
</dbReference>
<evidence type="ECO:0000313" key="5">
    <source>
        <dbReference type="EMBL" id="KJL41817.1"/>
    </source>
</evidence>
<reference evidence="5 6" key="1">
    <citation type="submission" date="2015-02" db="EMBL/GenBank/DDBJ databases">
        <title>Draft genome sequences of ten Microbacterium spp. with emphasis on heavy metal contaminated environments.</title>
        <authorList>
            <person name="Corretto E."/>
        </authorList>
    </citation>
    <scope>NUCLEOTIDE SEQUENCE [LARGE SCALE GENOMIC DNA]</scope>
    <source>
        <strain evidence="5 6">DSM 8608</strain>
    </source>
</reference>
<keyword evidence="6" id="KW-1185">Reference proteome</keyword>
<dbReference type="RefSeq" id="WP_045299740.1">
    <property type="nucleotide sequence ID" value="NZ_JYJA01000036.1"/>
</dbReference>
<dbReference type="PANTHER" id="PTHR30146">
    <property type="entry name" value="LACI-RELATED TRANSCRIPTIONAL REPRESSOR"/>
    <property type="match status" value="1"/>
</dbReference>
<dbReference type="GO" id="GO:0003700">
    <property type="term" value="F:DNA-binding transcription factor activity"/>
    <property type="evidence" value="ECO:0007669"/>
    <property type="project" value="TreeGrafter"/>
</dbReference>
<keyword evidence="3" id="KW-0804">Transcription</keyword>
<comment type="caution">
    <text evidence="5">The sequence shown here is derived from an EMBL/GenBank/DDBJ whole genome shotgun (WGS) entry which is preliminary data.</text>
</comment>
<dbReference type="GO" id="GO:0000976">
    <property type="term" value="F:transcription cis-regulatory region binding"/>
    <property type="evidence" value="ECO:0007669"/>
    <property type="project" value="TreeGrafter"/>
</dbReference>
<evidence type="ECO:0000256" key="1">
    <source>
        <dbReference type="ARBA" id="ARBA00023015"/>
    </source>
</evidence>
<dbReference type="Gene3D" id="3.40.50.2300">
    <property type="match status" value="2"/>
</dbReference>
<name>A0A0M2HC94_MICTR</name>
<dbReference type="PROSITE" id="PS50932">
    <property type="entry name" value="HTH_LACI_2"/>
    <property type="match status" value="1"/>
</dbReference>
<keyword evidence="2" id="KW-0238">DNA-binding</keyword>
<dbReference type="Pfam" id="PF00356">
    <property type="entry name" value="LacI"/>
    <property type="match status" value="1"/>
</dbReference>
<dbReference type="OrthoDB" id="3467214at2"/>
<dbReference type="InterPro" id="IPR028082">
    <property type="entry name" value="Peripla_BP_I"/>
</dbReference>
<dbReference type="InterPro" id="IPR000843">
    <property type="entry name" value="HTH_LacI"/>
</dbReference>
<dbReference type="Proteomes" id="UP000034098">
    <property type="component" value="Unassembled WGS sequence"/>
</dbReference>
<feature type="domain" description="HTH lacI-type" evidence="4">
    <location>
        <begin position="10"/>
        <end position="64"/>
    </location>
</feature>
<dbReference type="SUPFAM" id="SSF53822">
    <property type="entry name" value="Periplasmic binding protein-like I"/>
    <property type="match status" value="1"/>
</dbReference>
<evidence type="ECO:0000259" key="4">
    <source>
        <dbReference type="PROSITE" id="PS50932"/>
    </source>
</evidence>
<dbReference type="Pfam" id="PF13377">
    <property type="entry name" value="Peripla_BP_3"/>
    <property type="match status" value="1"/>
</dbReference>
<dbReference type="AlphaFoldDB" id="A0A0M2HC94"/>
<dbReference type="Gene3D" id="1.10.260.40">
    <property type="entry name" value="lambda repressor-like DNA-binding domains"/>
    <property type="match status" value="1"/>
</dbReference>
<dbReference type="InterPro" id="IPR046335">
    <property type="entry name" value="LacI/GalR-like_sensor"/>
</dbReference>
<accession>A0A0M2HC94</accession>
<dbReference type="EMBL" id="JYJA01000036">
    <property type="protein sequence ID" value="KJL41817.1"/>
    <property type="molecule type" value="Genomic_DNA"/>
</dbReference>
<dbReference type="CDD" id="cd01392">
    <property type="entry name" value="HTH_LacI"/>
    <property type="match status" value="1"/>
</dbReference>
<dbReference type="SMART" id="SM00354">
    <property type="entry name" value="HTH_LACI"/>
    <property type="match status" value="1"/>
</dbReference>
<gene>
    <name evidence="5" type="primary">rbsR_2</name>
    <name evidence="5" type="ORF">RS82_02434</name>
</gene>
<sequence>MTGAPPPRHATIEDVARAAGVSRAAVSKVLRNAYGVSDGMRERVTAAMAELNYRPRIAARAMRGRTYTLGIELPDLANHFFARIARGATSALEGTPYQLIIAPAEAGSREGLRALEALVDRQVDGVIAVSPRVDEAGLERISGSVPVVMFGRHDTSDRYDVVAGDDAAGARAAMQHLFDLGHRRIAHLTLHESGAFEPFPHGVRLREYEAAMDAAGLGERAMVWRTDEGEGPSAEVVRRMLADGTTATAVFAAHDELAFGAMRAASEAGVPLAVVGYDDVPMASHPGLGLTTVHQPGEAMGARAVEMLLERIAGRTEPMHEIFEIELKVRTSTRAPSG</sequence>
<dbReference type="InterPro" id="IPR010982">
    <property type="entry name" value="Lambda_DNA-bd_dom_sf"/>
</dbReference>
<proteinExistence type="predicted"/>